<keyword evidence="2" id="KW-0813">Transport</keyword>
<organism evidence="9 10">
    <name type="scientific">Glacieibacterium arshaanense</name>
    <dbReference type="NCBI Taxonomy" id="2511025"/>
    <lineage>
        <taxon>Bacteria</taxon>
        <taxon>Pseudomonadati</taxon>
        <taxon>Pseudomonadota</taxon>
        <taxon>Alphaproteobacteria</taxon>
        <taxon>Sphingomonadales</taxon>
        <taxon>Sphingosinicellaceae</taxon>
        <taxon>Glacieibacterium</taxon>
    </lineage>
</organism>
<dbReference type="OrthoDB" id="9812221at2"/>
<dbReference type="Gene3D" id="1.20.1720.10">
    <property type="entry name" value="Multidrug resistance protein D"/>
    <property type="match status" value="1"/>
</dbReference>
<dbReference type="InterPro" id="IPR011701">
    <property type="entry name" value="MFS"/>
</dbReference>
<feature type="domain" description="Major facilitator superfamily (MFS) profile" evidence="8">
    <location>
        <begin position="17"/>
        <end position="540"/>
    </location>
</feature>
<keyword evidence="6 7" id="KW-0472">Membrane</keyword>
<evidence type="ECO:0000256" key="6">
    <source>
        <dbReference type="ARBA" id="ARBA00023136"/>
    </source>
</evidence>
<protein>
    <submittedName>
        <fullName evidence="9">MFS transporter</fullName>
    </submittedName>
</protein>
<evidence type="ECO:0000256" key="3">
    <source>
        <dbReference type="ARBA" id="ARBA00022475"/>
    </source>
</evidence>
<dbReference type="InterPro" id="IPR020846">
    <property type="entry name" value="MFS_dom"/>
</dbReference>
<sequence length="553" mass="58031">MLAASPSELSRRDRILAFAAALLVLLLSALDQTIVATAMPRIVRDLSGLERIAWVGTAYLLTSTVVVPIYGKLGDIYGRRAILIFGVIVFLTGSALCGLAGEFGPLPLIGDGMNQLIVFRALQGIGGGALATGAFATVADLVPPAERGRYTGLFGAVFGLASVLGPLIGGLLTDHASMTIAGHYVSGWRFVFYVNLPLGAVALYVLATHWPHVGVRRGGRIDWLGSVLVLASFVPLLLALSWGGHRFAWDSPVLMAMFAAAVAGLVALYFAERGNPDAVIPIDLFSNRVFARGNAALFLINMAFMGIVMFYPLYLQVVKGEAATTSGFAMLPMMGGILVASMIGGRLSARFKVYKPILVGGSILMLIGVGLLLTVDRNTPLSTLGWFMAVLGLGMGPAQGMYTLAIQSTVAPARTGVATASAQFFRQIGSTVGVAMFGALLTNSLAADLPVRVPEIAPVVAQGRSAEPVDISHAQTLAMDDNVLRSELTAQGRGDDATVAHVKEELRDSFAAAILALFRVSAALMGLAFLVTLTVPGLKLRGRQLPTPPADDA</sequence>
<feature type="transmembrane region" description="Helical" evidence="7">
    <location>
        <begin position="254"/>
        <end position="272"/>
    </location>
</feature>
<feature type="transmembrane region" description="Helical" evidence="7">
    <location>
        <begin position="381"/>
        <end position="404"/>
    </location>
</feature>
<keyword evidence="3" id="KW-1003">Cell membrane</keyword>
<keyword evidence="4 7" id="KW-0812">Transmembrane</keyword>
<feature type="transmembrane region" description="Helical" evidence="7">
    <location>
        <begin position="82"/>
        <end position="101"/>
    </location>
</feature>
<feature type="transmembrane region" description="Helical" evidence="7">
    <location>
        <begin position="121"/>
        <end position="141"/>
    </location>
</feature>
<name>A0A4Y9ETY5_9SPHN</name>
<feature type="transmembrane region" description="Helical" evidence="7">
    <location>
        <begin position="293"/>
        <end position="314"/>
    </location>
</feature>
<dbReference type="AlphaFoldDB" id="A0A4Y9ETY5"/>
<dbReference type="SUPFAM" id="SSF103473">
    <property type="entry name" value="MFS general substrate transporter"/>
    <property type="match status" value="1"/>
</dbReference>
<dbReference type="PANTHER" id="PTHR23501:SF197">
    <property type="entry name" value="COMD"/>
    <property type="match status" value="1"/>
</dbReference>
<dbReference type="GO" id="GO:0022857">
    <property type="term" value="F:transmembrane transporter activity"/>
    <property type="evidence" value="ECO:0007669"/>
    <property type="project" value="InterPro"/>
</dbReference>
<dbReference type="FunFam" id="1.20.1720.10:FF:000004">
    <property type="entry name" value="EmrB/QacA family drug resistance transporter"/>
    <property type="match status" value="1"/>
</dbReference>
<evidence type="ECO:0000256" key="4">
    <source>
        <dbReference type="ARBA" id="ARBA00022692"/>
    </source>
</evidence>
<feature type="transmembrane region" description="Helical" evidence="7">
    <location>
        <begin position="192"/>
        <end position="211"/>
    </location>
</feature>
<dbReference type="GO" id="GO:0005886">
    <property type="term" value="C:plasma membrane"/>
    <property type="evidence" value="ECO:0007669"/>
    <property type="project" value="UniProtKB-SubCell"/>
</dbReference>
<evidence type="ECO:0000256" key="7">
    <source>
        <dbReference type="SAM" id="Phobius"/>
    </source>
</evidence>
<feature type="transmembrane region" description="Helical" evidence="7">
    <location>
        <begin position="510"/>
        <end position="535"/>
    </location>
</feature>
<feature type="transmembrane region" description="Helical" evidence="7">
    <location>
        <begin position="52"/>
        <end position="70"/>
    </location>
</feature>
<dbReference type="Pfam" id="PF07690">
    <property type="entry name" value="MFS_1"/>
    <property type="match status" value="2"/>
</dbReference>
<dbReference type="Proteomes" id="UP000297737">
    <property type="component" value="Unassembled WGS sequence"/>
</dbReference>
<accession>A0A4Y9ETY5</accession>
<evidence type="ECO:0000256" key="2">
    <source>
        <dbReference type="ARBA" id="ARBA00022448"/>
    </source>
</evidence>
<evidence type="ECO:0000313" key="9">
    <source>
        <dbReference type="EMBL" id="TFU06623.1"/>
    </source>
</evidence>
<keyword evidence="10" id="KW-1185">Reference proteome</keyword>
<feature type="transmembrane region" description="Helical" evidence="7">
    <location>
        <begin position="326"/>
        <end position="345"/>
    </location>
</feature>
<dbReference type="EMBL" id="SIHO01000001">
    <property type="protein sequence ID" value="TFU06623.1"/>
    <property type="molecule type" value="Genomic_DNA"/>
</dbReference>
<gene>
    <name evidence="9" type="ORF">EUV02_03010</name>
</gene>
<dbReference type="InterPro" id="IPR036259">
    <property type="entry name" value="MFS_trans_sf"/>
</dbReference>
<feature type="transmembrane region" description="Helical" evidence="7">
    <location>
        <begin position="223"/>
        <end position="242"/>
    </location>
</feature>
<evidence type="ECO:0000313" key="10">
    <source>
        <dbReference type="Proteomes" id="UP000297737"/>
    </source>
</evidence>
<dbReference type="Gene3D" id="1.20.1250.20">
    <property type="entry name" value="MFS general substrate transporter like domains"/>
    <property type="match status" value="1"/>
</dbReference>
<dbReference type="CDD" id="cd17502">
    <property type="entry name" value="MFS_Azr1_MDR_like"/>
    <property type="match status" value="1"/>
</dbReference>
<dbReference type="PANTHER" id="PTHR23501">
    <property type="entry name" value="MAJOR FACILITATOR SUPERFAMILY"/>
    <property type="match status" value="1"/>
</dbReference>
<comment type="caution">
    <text evidence="9">The sequence shown here is derived from an EMBL/GenBank/DDBJ whole genome shotgun (WGS) entry which is preliminary data.</text>
</comment>
<keyword evidence="5 7" id="KW-1133">Transmembrane helix</keyword>
<evidence type="ECO:0000256" key="1">
    <source>
        <dbReference type="ARBA" id="ARBA00004651"/>
    </source>
</evidence>
<evidence type="ECO:0000259" key="8">
    <source>
        <dbReference type="PROSITE" id="PS50850"/>
    </source>
</evidence>
<proteinExistence type="predicted"/>
<feature type="transmembrane region" description="Helical" evidence="7">
    <location>
        <begin position="153"/>
        <end position="172"/>
    </location>
</feature>
<comment type="subcellular location">
    <subcellularLocation>
        <location evidence="1">Cell membrane</location>
        <topology evidence="1">Multi-pass membrane protein</topology>
    </subcellularLocation>
</comment>
<reference evidence="9 10" key="1">
    <citation type="submission" date="2019-02" db="EMBL/GenBank/DDBJ databases">
        <title>Polymorphobacter sp. isolated from the lake at the Tibet of China.</title>
        <authorList>
            <person name="Li A."/>
        </authorList>
    </citation>
    <scope>NUCLEOTIDE SEQUENCE [LARGE SCALE GENOMIC DNA]</scope>
    <source>
        <strain evidence="9 10">DJ1R-1</strain>
    </source>
</reference>
<evidence type="ECO:0000256" key="5">
    <source>
        <dbReference type="ARBA" id="ARBA00022989"/>
    </source>
</evidence>
<dbReference type="PROSITE" id="PS50850">
    <property type="entry name" value="MFS"/>
    <property type="match status" value="1"/>
</dbReference>
<feature type="transmembrane region" description="Helical" evidence="7">
    <location>
        <begin position="357"/>
        <end position="375"/>
    </location>
</feature>